<dbReference type="EnsemblMetazoa" id="XM_029492102.1">
    <property type="protein sequence ID" value="XP_029347962.1"/>
    <property type="gene ID" value="LOC115034719"/>
</dbReference>
<feature type="coiled-coil region" evidence="1">
    <location>
        <begin position="3"/>
        <end position="51"/>
    </location>
</feature>
<dbReference type="OrthoDB" id="6582462at2759"/>
<evidence type="ECO:0000313" key="3">
    <source>
        <dbReference type="EnsemblMetazoa" id="XP_029347962.1"/>
    </source>
</evidence>
<feature type="compositionally biased region" description="Polar residues" evidence="2">
    <location>
        <begin position="247"/>
        <end position="331"/>
    </location>
</feature>
<keyword evidence="1" id="KW-0175">Coiled coil</keyword>
<sequence length="374" mass="42963">MVKSTHADRIQQLEDTMQLLQEKVNTQTTALENLTRELRDATDIIKQLINDTDTKITIEAARRQRDIQLVKTASQDNASTRASNIELTMPTFSGEPSEHPKEFLKNLNSYLVHKHITQVDRIITIENCMRGKAAKWFTMIKDLAPNEDTFKTLFLKHFFSEDRQWDIFIKCTEAGKKPISNNFQEHFNYWMTELKHLDSPKMDELQAINLITKHFPIAIQAYIQTTQEKKFLNIWEKLGELENNYNKQNSTDQQMTNNKQPFTNRYTSTNDNQTQPFTSRYGNTNGSNSQQVGGRYTQTGSTQQNSAQQSGPRQATQRPINGTSGQTQYASAQDKKTIRYLVTHDDTNDESANEEGEANIIDDDTKNLYGEAMA</sequence>
<feature type="compositionally biased region" description="Acidic residues" evidence="2">
    <location>
        <begin position="347"/>
        <end position="362"/>
    </location>
</feature>
<dbReference type="RefSeq" id="XP_029347962.1">
    <property type="nucleotide sequence ID" value="XM_029492102.1"/>
</dbReference>
<evidence type="ECO:0000313" key="4">
    <source>
        <dbReference type="Proteomes" id="UP000007819"/>
    </source>
</evidence>
<protein>
    <submittedName>
        <fullName evidence="3">Uncharacterized protein</fullName>
    </submittedName>
</protein>
<name>A0A8R2NWG2_ACYPI</name>
<evidence type="ECO:0000256" key="1">
    <source>
        <dbReference type="SAM" id="Coils"/>
    </source>
</evidence>
<dbReference type="KEGG" id="api:115034719"/>
<keyword evidence="4" id="KW-1185">Reference proteome</keyword>
<organism evidence="3 4">
    <name type="scientific">Acyrthosiphon pisum</name>
    <name type="common">Pea aphid</name>
    <dbReference type="NCBI Taxonomy" id="7029"/>
    <lineage>
        <taxon>Eukaryota</taxon>
        <taxon>Metazoa</taxon>
        <taxon>Ecdysozoa</taxon>
        <taxon>Arthropoda</taxon>
        <taxon>Hexapoda</taxon>
        <taxon>Insecta</taxon>
        <taxon>Pterygota</taxon>
        <taxon>Neoptera</taxon>
        <taxon>Paraneoptera</taxon>
        <taxon>Hemiptera</taxon>
        <taxon>Sternorrhyncha</taxon>
        <taxon>Aphidomorpha</taxon>
        <taxon>Aphidoidea</taxon>
        <taxon>Aphididae</taxon>
        <taxon>Macrosiphini</taxon>
        <taxon>Acyrthosiphon</taxon>
    </lineage>
</organism>
<reference evidence="3" key="2">
    <citation type="submission" date="2022-06" db="UniProtKB">
        <authorList>
            <consortium name="EnsemblMetazoa"/>
        </authorList>
    </citation>
    <scope>IDENTIFICATION</scope>
</reference>
<accession>A0A8R2NWG2</accession>
<dbReference type="Gene3D" id="1.20.5.300">
    <property type="match status" value="1"/>
</dbReference>
<evidence type="ECO:0000256" key="2">
    <source>
        <dbReference type="SAM" id="MobiDB-lite"/>
    </source>
</evidence>
<feature type="region of interest" description="Disordered" evidence="2">
    <location>
        <begin position="247"/>
        <end position="333"/>
    </location>
</feature>
<dbReference type="Proteomes" id="UP000007819">
    <property type="component" value="Unassembled WGS sequence"/>
</dbReference>
<reference evidence="4" key="1">
    <citation type="submission" date="2010-06" db="EMBL/GenBank/DDBJ databases">
        <authorList>
            <person name="Jiang H."/>
            <person name="Abraham K."/>
            <person name="Ali S."/>
            <person name="Alsbrooks S.L."/>
            <person name="Anim B.N."/>
            <person name="Anosike U.S."/>
            <person name="Attaway T."/>
            <person name="Bandaranaike D.P."/>
            <person name="Battles P.K."/>
            <person name="Bell S.N."/>
            <person name="Bell A.V."/>
            <person name="Beltran B."/>
            <person name="Bickham C."/>
            <person name="Bustamante Y."/>
            <person name="Caleb T."/>
            <person name="Canada A."/>
            <person name="Cardenas V."/>
            <person name="Carter K."/>
            <person name="Chacko J."/>
            <person name="Chandrabose M.N."/>
            <person name="Chavez D."/>
            <person name="Chavez A."/>
            <person name="Chen L."/>
            <person name="Chu H.-S."/>
            <person name="Claassen K.J."/>
            <person name="Cockrell R."/>
            <person name="Collins M."/>
            <person name="Cooper J.A."/>
            <person name="Cree A."/>
            <person name="Curry S.M."/>
            <person name="Da Y."/>
            <person name="Dao M.D."/>
            <person name="Das B."/>
            <person name="Davila M.-L."/>
            <person name="Davy-Carroll L."/>
            <person name="Denson S."/>
            <person name="Dinh H."/>
            <person name="Ebong V.E."/>
            <person name="Edwards J.R."/>
            <person name="Egan A."/>
            <person name="El-Daye J."/>
            <person name="Escobedo L."/>
            <person name="Fernandez S."/>
            <person name="Fernando P.R."/>
            <person name="Flagg N."/>
            <person name="Forbes L.D."/>
            <person name="Fowler R.G."/>
            <person name="Fu Q."/>
            <person name="Gabisi R.A."/>
            <person name="Ganer J."/>
            <person name="Garbino Pronczuk A."/>
            <person name="Garcia R.M."/>
            <person name="Garner T."/>
            <person name="Garrett T.E."/>
            <person name="Gonzalez D.A."/>
            <person name="Hamid H."/>
            <person name="Hawkins E.S."/>
            <person name="Hirani K."/>
            <person name="Hogues M.E."/>
            <person name="Hollins B."/>
            <person name="Hsiao C.-H."/>
            <person name="Jabil R."/>
            <person name="James M.L."/>
            <person name="Jhangiani S.N."/>
            <person name="Johnson B."/>
            <person name="Johnson Q."/>
            <person name="Joshi V."/>
            <person name="Kalu J.B."/>
            <person name="Kam C."/>
            <person name="Kashfia A."/>
            <person name="Keebler J."/>
            <person name="Kisamo H."/>
            <person name="Kovar C.L."/>
            <person name="Lago L.A."/>
            <person name="Lai C.-Y."/>
            <person name="Laidlaw J."/>
            <person name="Lara F."/>
            <person name="Le T.-K."/>
            <person name="Lee S.L."/>
            <person name="Legall F.H."/>
            <person name="Lemon S.J."/>
            <person name="Lewis L.R."/>
            <person name="Li B."/>
            <person name="Liu Y."/>
            <person name="Liu Y.-S."/>
            <person name="Lopez J."/>
            <person name="Lozado R.J."/>
            <person name="Lu J."/>
            <person name="Madu R.C."/>
            <person name="Maheshwari M."/>
            <person name="Maheshwari R."/>
            <person name="Malloy K."/>
            <person name="Martinez E."/>
            <person name="Mathew T."/>
            <person name="Mercado I.C."/>
            <person name="Mercado C."/>
            <person name="Meyer B."/>
            <person name="Montgomery K."/>
            <person name="Morgan M.B."/>
            <person name="Munidasa M."/>
            <person name="Nazareth L.V."/>
            <person name="Nelson J."/>
            <person name="Ng B.M."/>
            <person name="Nguyen N.B."/>
            <person name="Nguyen P.Q."/>
            <person name="Nguyen T."/>
            <person name="Obregon M."/>
            <person name="Okwuonu G.O."/>
            <person name="Onwere C.G."/>
            <person name="Orozco G."/>
            <person name="Parra A."/>
            <person name="Patel S."/>
            <person name="Patil S."/>
            <person name="Perez A."/>
            <person name="Perez Y."/>
            <person name="Pham C."/>
            <person name="Primus E.L."/>
            <person name="Pu L.-L."/>
            <person name="Puazo M."/>
            <person name="Qin X."/>
            <person name="Quiroz J.B."/>
            <person name="Reese J."/>
            <person name="Richards S."/>
            <person name="Rives C.M."/>
            <person name="Robberts R."/>
            <person name="Ruiz S.J."/>
            <person name="Ruiz M.J."/>
            <person name="Santibanez J."/>
            <person name="Schneider B.W."/>
            <person name="Sisson I."/>
            <person name="Smith M."/>
            <person name="Sodergren E."/>
            <person name="Song X.-Z."/>
            <person name="Song B.B."/>
            <person name="Summersgill H."/>
            <person name="Thelus R."/>
            <person name="Thornton R.D."/>
            <person name="Trejos Z.Y."/>
            <person name="Usmani K."/>
            <person name="Vattathil S."/>
            <person name="Villasana D."/>
            <person name="Walker D.L."/>
            <person name="Wang S."/>
            <person name="Wang K."/>
            <person name="White C.S."/>
            <person name="Williams A.C."/>
            <person name="Williamson J."/>
            <person name="Wilson K."/>
            <person name="Woghiren I.O."/>
            <person name="Woodworth J.R."/>
            <person name="Worley K.C."/>
            <person name="Wright R.A."/>
            <person name="Wu W."/>
            <person name="Young L."/>
            <person name="Zhang L."/>
            <person name="Zhang J."/>
            <person name="Zhu Y."/>
            <person name="Muzny D.M."/>
            <person name="Weinstock G."/>
            <person name="Gibbs R.A."/>
        </authorList>
    </citation>
    <scope>NUCLEOTIDE SEQUENCE [LARGE SCALE GENOMIC DNA]</scope>
    <source>
        <strain evidence="4">LSR1</strain>
    </source>
</reference>
<dbReference type="GeneID" id="115034719"/>
<dbReference type="AlphaFoldDB" id="A0A8R2NWG2"/>
<proteinExistence type="predicted"/>
<feature type="region of interest" description="Disordered" evidence="2">
    <location>
        <begin position="345"/>
        <end position="374"/>
    </location>
</feature>